<evidence type="ECO:0000259" key="7">
    <source>
        <dbReference type="PROSITE" id="PS50801"/>
    </source>
</evidence>
<dbReference type="PROSITE" id="PS50042">
    <property type="entry name" value="CNMP_BINDING_3"/>
    <property type="match status" value="1"/>
</dbReference>
<feature type="transmembrane region" description="Helical" evidence="5">
    <location>
        <begin position="475"/>
        <end position="495"/>
    </location>
</feature>
<dbReference type="SUPFAM" id="SSF52091">
    <property type="entry name" value="SpoIIaa-like"/>
    <property type="match status" value="1"/>
</dbReference>
<dbReference type="PROSITE" id="PS50801">
    <property type="entry name" value="STAS"/>
    <property type="match status" value="1"/>
</dbReference>
<evidence type="ECO:0000256" key="3">
    <source>
        <dbReference type="ARBA" id="ARBA00022989"/>
    </source>
</evidence>
<feature type="domain" description="Cyclic nucleotide-binding" evidence="6">
    <location>
        <begin position="779"/>
        <end position="869"/>
    </location>
</feature>
<feature type="transmembrane region" description="Helical" evidence="5">
    <location>
        <begin position="239"/>
        <end position="257"/>
    </location>
</feature>
<evidence type="ECO:0000256" key="1">
    <source>
        <dbReference type="ARBA" id="ARBA00004141"/>
    </source>
</evidence>
<protein>
    <submittedName>
        <fullName evidence="8">Sulfate permease</fullName>
    </submittedName>
</protein>
<dbReference type="InterPro" id="IPR036513">
    <property type="entry name" value="STAS_dom_sf"/>
</dbReference>
<sequence>MAIFKCDSCGYEREVPAKLTGKKAKCPDCGHGVVILDQLPEEPIPYDVEFEEDDSSVTTGVPESVGGDGTPIEFIDLDNQNVTVELDDSDDVICAKCGHVQDAGHEDVCSKCGASLVPVSGVLGIDESDVDVSDLAEVEEAQVWDAQFDGSSESIDHVKDPDRWRLFRGSFMLNLYAGIVSGVLALFFVYSLSLLASANAGTYDFLPYVIGTALTGVIVGSIFNAFFSRIPFGLVGPETVLTAVIFLFVGSMYRTMAMESAELVLPTLLAGVALAAVLIGLSLLVLSKFRLGEYVRYIPLQIIGGVIGAVGIIVLLGAFDWIGHLGLDWSNSYTVITSFANDFDAGGTLRTIGPSLVFGVVLFLALCRTKHSLFLVAMILVASGVGYAAGIWGGTDALRALAVPVAFPEGPTMVYPFEVLNSELFFHNIQWAVIKANSLYIGAMVVLAVLTVMYRTTRLEILRGRESDLNMEYRALGLTNIISGLCGGMPASLTYGRSSGSYASGGRGPIAGIVAGLVCGVGFCCADVVLPLIPRFVPEGLLVYAGLDLIRDWMFRTRTAFTGRSDIWLLWLTFLATLCLGLLEGIGFGVALALMVTVSRASKDGVVRNVLSGAHHNSNVDRASIQKRTLKEYGDHIHIMRLQGFLFLGAMERLLKDVRFRIDDRNQLPVEYLILDFKLVSGFASAAGIGFDKLRILVAEYDMELIITNAPLELEEHLEAIGLVGDQEGVFKSFLNLDYALEWCENRVLDEENMLELKQLNLSELLAPIFPEKKYIPALMKVLKREVAKPGEAVFRQGDVSDSMFFVESGRLDVELEMEGGKILRLKKVGPGAVFGEMGIYTLAPRSATIRAAENCVLYRMTLAKLDAIENRAPRLVTAINRFLINLLSERLIDANMRVRDLMQ</sequence>
<feature type="transmembrane region" description="Helical" evidence="5">
    <location>
        <begin position="429"/>
        <end position="454"/>
    </location>
</feature>
<feature type="transmembrane region" description="Helical" evidence="5">
    <location>
        <begin position="205"/>
        <end position="227"/>
    </location>
</feature>
<dbReference type="EMBL" id="AP026709">
    <property type="protein sequence ID" value="BDQ36520.1"/>
    <property type="molecule type" value="Genomic_DNA"/>
</dbReference>
<feature type="transmembrane region" description="Helical" evidence="5">
    <location>
        <begin position="298"/>
        <end position="319"/>
    </location>
</feature>
<feature type="domain" description="STAS" evidence="7">
    <location>
        <begin position="639"/>
        <end position="744"/>
    </location>
</feature>
<dbReference type="PROSITE" id="PS00889">
    <property type="entry name" value="CNMP_BINDING_2"/>
    <property type="match status" value="1"/>
</dbReference>
<feature type="transmembrane region" description="Helical" evidence="5">
    <location>
        <begin position="263"/>
        <end position="286"/>
    </location>
</feature>
<dbReference type="InterPro" id="IPR002645">
    <property type="entry name" value="STAS_dom"/>
</dbReference>
<dbReference type="SMART" id="SM00100">
    <property type="entry name" value="cNMP"/>
    <property type="match status" value="1"/>
</dbReference>
<keyword evidence="9" id="KW-1185">Reference proteome</keyword>
<keyword evidence="3 5" id="KW-1133">Transmembrane helix</keyword>
<gene>
    <name evidence="8" type="ORF">SYK_08800</name>
</gene>
<evidence type="ECO:0000259" key="6">
    <source>
        <dbReference type="PROSITE" id="PS50042"/>
    </source>
</evidence>
<keyword evidence="2 5" id="KW-0812">Transmembrane</keyword>
<organism evidence="8 9">
    <name type="scientific">Pseudodesulfovibrio nedwellii</name>
    <dbReference type="NCBI Taxonomy" id="2973072"/>
    <lineage>
        <taxon>Bacteria</taxon>
        <taxon>Pseudomonadati</taxon>
        <taxon>Thermodesulfobacteriota</taxon>
        <taxon>Desulfovibrionia</taxon>
        <taxon>Desulfovibrionales</taxon>
        <taxon>Desulfovibrionaceae</taxon>
    </lineage>
</organism>
<dbReference type="RefSeq" id="WP_281762415.1">
    <property type="nucleotide sequence ID" value="NZ_AP026709.1"/>
</dbReference>
<dbReference type="InterPro" id="IPR000595">
    <property type="entry name" value="cNMP-bd_dom"/>
</dbReference>
<evidence type="ECO:0000313" key="8">
    <source>
        <dbReference type="EMBL" id="BDQ36520.1"/>
    </source>
</evidence>
<dbReference type="Proteomes" id="UP001317742">
    <property type="component" value="Chromosome"/>
</dbReference>
<keyword evidence="4 5" id="KW-0472">Membrane</keyword>
<dbReference type="InterPro" id="IPR011547">
    <property type="entry name" value="SLC26A/SulP_dom"/>
</dbReference>
<accession>A0ABN6S475</accession>
<feature type="transmembrane region" description="Helical" evidence="5">
    <location>
        <begin position="347"/>
        <end position="366"/>
    </location>
</feature>
<dbReference type="PANTHER" id="PTHR43310">
    <property type="entry name" value="SULFATE TRANSPORTER YBAR-RELATED"/>
    <property type="match status" value="1"/>
</dbReference>
<dbReference type="Gene3D" id="3.30.750.24">
    <property type="entry name" value="STAS domain"/>
    <property type="match status" value="1"/>
</dbReference>
<dbReference type="SUPFAM" id="SSF51206">
    <property type="entry name" value="cAMP-binding domain-like"/>
    <property type="match status" value="1"/>
</dbReference>
<evidence type="ECO:0000313" key="9">
    <source>
        <dbReference type="Proteomes" id="UP001317742"/>
    </source>
</evidence>
<feature type="transmembrane region" description="Helical" evidence="5">
    <location>
        <begin position="173"/>
        <end position="193"/>
    </location>
</feature>
<dbReference type="Pfam" id="PF00027">
    <property type="entry name" value="cNMP_binding"/>
    <property type="match status" value="1"/>
</dbReference>
<proteinExistence type="predicted"/>
<dbReference type="InterPro" id="IPR018488">
    <property type="entry name" value="cNMP-bd_CS"/>
</dbReference>
<evidence type="ECO:0000256" key="2">
    <source>
        <dbReference type="ARBA" id="ARBA00022692"/>
    </source>
</evidence>
<dbReference type="InterPro" id="IPR014710">
    <property type="entry name" value="RmlC-like_jellyroll"/>
</dbReference>
<reference evidence="8 9" key="1">
    <citation type="submission" date="2022-08" db="EMBL/GenBank/DDBJ databases">
        <title>Genome Sequence of the sulphate-reducing bacterium, Pseudodesulfovibrio sp. SYK.</title>
        <authorList>
            <person name="Kondo R."/>
            <person name="Kataoka T."/>
        </authorList>
    </citation>
    <scope>NUCLEOTIDE SEQUENCE [LARGE SCALE GENOMIC DNA]</scope>
    <source>
        <strain evidence="8 9">SYK</strain>
    </source>
</reference>
<evidence type="ECO:0000256" key="4">
    <source>
        <dbReference type="ARBA" id="ARBA00023136"/>
    </source>
</evidence>
<feature type="transmembrane region" description="Helical" evidence="5">
    <location>
        <begin position="568"/>
        <end position="596"/>
    </location>
</feature>
<evidence type="ECO:0000256" key="5">
    <source>
        <dbReference type="SAM" id="Phobius"/>
    </source>
</evidence>
<dbReference type="Pfam" id="PF00916">
    <property type="entry name" value="Sulfate_transp"/>
    <property type="match status" value="1"/>
</dbReference>
<dbReference type="InterPro" id="IPR018490">
    <property type="entry name" value="cNMP-bd_dom_sf"/>
</dbReference>
<comment type="subcellular location">
    <subcellularLocation>
        <location evidence="1">Membrane</location>
        <topology evidence="1">Multi-pass membrane protein</topology>
    </subcellularLocation>
</comment>
<feature type="transmembrane region" description="Helical" evidence="5">
    <location>
        <begin position="510"/>
        <end position="533"/>
    </location>
</feature>
<dbReference type="CDD" id="cd07042">
    <property type="entry name" value="STAS_SulP_like_sulfate_transporter"/>
    <property type="match status" value="1"/>
</dbReference>
<dbReference type="InterPro" id="IPR052706">
    <property type="entry name" value="Membrane-Transporter-like"/>
</dbReference>
<feature type="transmembrane region" description="Helical" evidence="5">
    <location>
        <begin position="373"/>
        <end position="392"/>
    </location>
</feature>
<dbReference type="PANTHER" id="PTHR43310:SF1">
    <property type="entry name" value="SULFATE TRANSPORTER YBAR-RELATED"/>
    <property type="match status" value="1"/>
</dbReference>
<dbReference type="Gene3D" id="2.60.120.10">
    <property type="entry name" value="Jelly Rolls"/>
    <property type="match status" value="1"/>
</dbReference>
<dbReference type="CDD" id="cd00038">
    <property type="entry name" value="CAP_ED"/>
    <property type="match status" value="1"/>
</dbReference>
<name>A0ABN6S475_9BACT</name>